<proteinExistence type="predicted"/>
<evidence type="ECO:0000313" key="1">
    <source>
        <dbReference type="EMBL" id="MUH59495.1"/>
    </source>
</evidence>
<dbReference type="EMBL" id="WNLP01000002">
    <property type="protein sequence ID" value="MUH59495.1"/>
    <property type="molecule type" value="Genomic_DNA"/>
</dbReference>
<reference evidence="1 2" key="1">
    <citation type="submission" date="2019-09" db="EMBL/GenBank/DDBJ databases">
        <title>Bifidobacterium canis sp. nov., isolated from the digestive tract of German Shepherd dog puppy.</title>
        <authorList>
            <person name="Bunesova V."/>
        </authorList>
    </citation>
    <scope>NUCLEOTIDE SEQUENCE [LARGE SCALE GENOMIC DNA]</scope>
    <source>
        <strain evidence="1 2">GSD1FS</strain>
    </source>
</reference>
<dbReference type="RefSeq" id="WP_155588450.1">
    <property type="nucleotide sequence ID" value="NZ_WNLP01000002.1"/>
</dbReference>
<keyword evidence="2" id="KW-1185">Reference proteome</keyword>
<gene>
    <name evidence="1" type="ORF">GSD1FS_0824</name>
</gene>
<name>A0A7K1J4W9_9BIFI</name>
<protein>
    <submittedName>
        <fullName evidence="1">Uncharacterized protein</fullName>
    </submittedName>
</protein>
<comment type="caution">
    <text evidence="1">The sequence shown here is derived from an EMBL/GenBank/DDBJ whole genome shotgun (WGS) entry which is preliminary data.</text>
</comment>
<sequence length="312" mass="34685">MAFDSEQIVEQIAALPEMAIASHSGEELTGLWPLTSAERMDNDVKYAENLQVRITLAMAQILTGEQVTMPDAEFVYEGADEIPGRPQSIVDALLSANDAYEQTEDYSQTQDPALLFDAAKTLSVDWDDHTQAQIREILGDFSEYVKQHTADNTDIAHRFAAILLVFSRMLREIRAQIKQQIGWDTPRAGGAPEDRVQVFEKDSLPVILLVNELAEIASVPRLCLTADQFHGLLTAYATPNGDTSIADSTIVLAQALLPLASAEWKKHREDILWDPEEAKRAAKEEDERKNKEALAAKFAHVKDDSSKPEVEL</sequence>
<dbReference type="AlphaFoldDB" id="A0A7K1J4W9"/>
<organism evidence="1 2">
    <name type="scientific">Bifidobacterium canis</name>
    <dbReference type="NCBI Taxonomy" id="2610880"/>
    <lineage>
        <taxon>Bacteria</taxon>
        <taxon>Bacillati</taxon>
        <taxon>Actinomycetota</taxon>
        <taxon>Actinomycetes</taxon>
        <taxon>Bifidobacteriales</taxon>
        <taxon>Bifidobacteriaceae</taxon>
        <taxon>Bifidobacterium</taxon>
    </lineage>
</organism>
<accession>A0A7K1J4W9</accession>
<dbReference type="Proteomes" id="UP000487882">
    <property type="component" value="Unassembled WGS sequence"/>
</dbReference>
<evidence type="ECO:0000313" key="2">
    <source>
        <dbReference type="Proteomes" id="UP000487882"/>
    </source>
</evidence>